<dbReference type="SMART" id="SM00267">
    <property type="entry name" value="GGDEF"/>
    <property type="match status" value="1"/>
</dbReference>
<dbReference type="NCBIfam" id="TIGR00254">
    <property type="entry name" value="GGDEF"/>
    <property type="match status" value="1"/>
</dbReference>
<gene>
    <name evidence="5" type="ORF">ACE1CI_28325</name>
</gene>
<dbReference type="InterPro" id="IPR001789">
    <property type="entry name" value="Sig_transdc_resp-reg_receiver"/>
</dbReference>
<comment type="caution">
    <text evidence="5">The sequence shown here is derived from an EMBL/GenBank/DDBJ whole genome shotgun (WGS) entry which is preliminary data.</text>
</comment>
<dbReference type="Pfam" id="PF00563">
    <property type="entry name" value="EAL"/>
    <property type="match status" value="1"/>
</dbReference>
<accession>A0ABV4Y0L8</accession>
<name>A0ABV4Y0L8_9CYAN</name>
<dbReference type="EMBL" id="JBHFNR010000216">
    <property type="protein sequence ID" value="MFB2896837.1"/>
    <property type="molecule type" value="Genomic_DNA"/>
</dbReference>
<dbReference type="PROSITE" id="PS50883">
    <property type="entry name" value="EAL"/>
    <property type="match status" value="1"/>
</dbReference>
<dbReference type="PANTHER" id="PTHR33121">
    <property type="entry name" value="CYCLIC DI-GMP PHOSPHODIESTERASE PDEF"/>
    <property type="match status" value="1"/>
</dbReference>
<dbReference type="InterPro" id="IPR000160">
    <property type="entry name" value="GGDEF_dom"/>
</dbReference>
<evidence type="ECO:0000259" key="3">
    <source>
        <dbReference type="PROSITE" id="PS50883"/>
    </source>
</evidence>
<organism evidence="5 6">
    <name type="scientific">Floridaenema flaviceps BLCC-F50</name>
    <dbReference type="NCBI Taxonomy" id="3153642"/>
    <lineage>
        <taxon>Bacteria</taxon>
        <taxon>Bacillati</taxon>
        <taxon>Cyanobacteriota</taxon>
        <taxon>Cyanophyceae</taxon>
        <taxon>Oscillatoriophycideae</taxon>
        <taxon>Aerosakkonematales</taxon>
        <taxon>Aerosakkonemataceae</taxon>
        <taxon>Floridanema</taxon>
        <taxon>Floridanema flaviceps</taxon>
    </lineage>
</organism>
<dbReference type="InterPro" id="IPR029787">
    <property type="entry name" value="Nucleotide_cyclase"/>
</dbReference>
<evidence type="ECO:0000313" key="6">
    <source>
        <dbReference type="Proteomes" id="UP001576784"/>
    </source>
</evidence>
<proteinExistence type="predicted"/>
<dbReference type="CDD" id="cd01949">
    <property type="entry name" value="GGDEF"/>
    <property type="match status" value="1"/>
</dbReference>
<dbReference type="PANTHER" id="PTHR33121:SF70">
    <property type="entry name" value="SIGNALING PROTEIN YKOW"/>
    <property type="match status" value="1"/>
</dbReference>
<dbReference type="InterPro" id="IPR001633">
    <property type="entry name" value="EAL_dom"/>
</dbReference>
<keyword evidence="1" id="KW-0597">Phosphoprotein</keyword>
<keyword evidence="6" id="KW-1185">Reference proteome</keyword>
<dbReference type="Gene3D" id="3.30.70.270">
    <property type="match status" value="1"/>
</dbReference>
<dbReference type="Pfam" id="PF00072">
    <property type="entry name" value="Response_reg"/>
    <property type="match status" value="1"/>
</dbReference>
<evidence type="ECO:0000259" key="4">
    <source>
        <dbReference type="PROSITE" id="PS50887"/>
    </source>
</evidence>
<dbReference type="CDD" id="cd01948">
    <property type="entry name" value="EAL"/>
    <property type="match status" value="1"/>
</dbReference>
<dbReference type="InterPro" id="IPR035919">
    <property type="entry name" value="EAL_sf"/>
</dbReference>
<dbReference type="InterPro" id="IPR043128">
    <property type="entry name" value="Rev_trsase/Diguanyl_cyclase"/>
</dbReference>
<feature type="domain" description="GGDEF" evidence="4">
    <location>
        <begin position="195"/>
        <end position="329"/>
    </location>
</feature>
<dbReference type="SMART" id="SM00052">
    <property type="entry name" value="EAL"/>
    <property type="match status" value="1"/>
</dbReference>
<evidence type="ECO:0000256" key="1">
    <source>
        <dbReference type="PROSITE-ProRule" id="PRU00169"/>
    </source>
</evidence>
<dbReference type="CDD" id="cd17574">
    <property type="entry name" value="REC_OmpR"/>
    <property type="match status" value="1"/>
</dbReference>
<dbReference type="Proteomes" id="UP001576784">
    <property type="component" value="Unassembled WGS sequence"/>
</dbReference>
<protein>
    <submittedName>
        <fullName evidence="5">Bifunctional diguanylate cyclase/phosphodiesterase</fullName>
    </submittedName>
</protein>
<dbReference type="SMART" id="SM00448">
    <property type="entry name" value="REC"/>
    <property type="match status" value="1"/>
</dbReference>
<dbReference type="InterPro" id="IPR011006">
    <property type="entry name" value="CheY-like_superfamily"/>
</dbReference>
<feature type="domain" description="Response regulatory" evidence="2">
    <location>
        <begin position="18"/>
        <end position="134"/>
    </location>
</feature>
<dbReference type="Gene3D" id="3.40.50.2300">
    <property type="match status" value="1"/>
</dbReference>
<reference evidence="5 6" key="1">
    <citation type="submission" date="2024-09" db="EMBL/GenBank/DDBJ databases">
        <title>Floridaenema gen nov. (Aerosakkonemataceae, Aerosakkonematales ord. nov., Cyanobacteria) from benthic tropical and subtropical fresh waters, with the description of four new species.</title>
        <authorList>
            <person name="Moretto J.A."/>
            <person name="Berthold D.E."/>
            <person name="Lefler F.W."/>
            <person name="Huang I.-S."/>
            <person name="Laughinghouse H. IV."/>
        </authorList>
    </citation>
    <scope>NUCLEOTIDE SEQUENCE [LARGE SCALE GENOMIC DNA]</scope>
    <source>
        <strain evidence="5 6">BLCC-F50</strain>
    </source>
</reference>
<evidence type="ECO:0000313" key="5">
    <source>
        <dbReference type="EMBL" id="MFB2896837.1"/>
    </source>
</evidence>
<evidence type="ECO:0000259" key="2">
    <source>
        <dbReference type="PROSITE" id="PS50110"/>
    </source>
</evidence>
<dbReference type="SUPFAM" id="SSF52172">
    <property type="entry name" value="CheY-like"/>
    <property type="match status" value="1"/>
</dbReference>
<dbReference type="InterPro" id="IPR050706">
    <property type="entry name" value="Cyclic-di-GMP_PDE-like"/>
</dbReference>
<dbReference type="SUPFAM" id="SSF141868">
    <property type="entry name" value="EAL domain-like"/>
    <property type="match status" value="1"/>
</dbReference>
<feature type="domain" description="EAL" evidence="3">
    <location>
        <begin position="338"/>
        <end position="592"/>
    </location>
</feature>
<dbReference type="Pfam" id="PF00990">
    <property type="entry name" value="GGDEF"/>
    <property type="match status" value="1"/>
</dbReference>
<dbReference type="SUPFAM" id="SSF55073">
    <property type="entry name" value="Nucleotide cyclase"/>
    <property type="match status" value="1"/>
</dbReference>
<dbReference type="RefSeq" id="WP_413266458.1">
    <property type="nucleotide sequence ID" value="NZ_JBHFNR010000216.1"/>
</dbReference>
<dbReference type="Gene3D" id="3.20.20.450">
    <property type="entry name" value="EAL domain"/>
    <property type="match status" value="1"/>
</dbReference>
<dbReference type="PROSITE" id="PS50887">
    <property type="entry name" value="GGDEF"/>
    <property type="match status" value="1"/>
</dbReference>
<feature type="modified residue" description="4-aspartylphosphate" evidence="1">
    <location>
        <position position="67"/>
    </location>
</feature>
<sequence length="602" mass="68269">MSNSYNALKPLTIKPQTKILVIEDDENIRENILEILTGQNIRAIGAKNGRLGIRLARKIIPDLIICDIMMPELDGYDVLAELRQEPLTAVIPFIFLTALADRDHNRKGMELGADDYITKPCKPVELLKAIAIRLSKKTAITDPYTTALKQASQQLNKSLHYDSLTNLPNRLLLQEKLSQIINYLTVNKRNSNSEQLLSIIYLSLDRFNRIVEVLGHSPADTLIQIVAERLKAYSSKCHTIARLATDEFAIIMITDNQRKIVIEFVQNLLESLAKPVILENNIEILITASIGISLYAGDDSELEKMLQLAHKAMNYVKQQGGNTYAFYQPTLNVTSCDRLNLETSLSYALERNELEIYYQPKVSLKTGKIVGAEALLRWFHPEQGIISPLKFIPIAEETNLIIPLGEWVFKMACQQTKLWQKSGFPELQIAVNISGRQFSQSNFDLRLIQILKETDFATEYLELELTETVLMENLEIVNEKLTAFKELGVQIAIDDFGTGYSSLSYLQQFPFDTLKIDKSFIHQLNKNAKTKTITSSIIKMGHELNLKIIAEGVETKTELDFLYQNDCDEIQGFLFSQPLSVKDFTNLLVSGKTLTLLQYIRE</sequence>
<dbReference type="PROSITE" id="PS50110">
    <property type="entry name" value="RESPONSE_REGULATORY"/>
    <property type="match status" value="1"/>
</dbReference>